<feature type="transmembrane region" description="Helical" evidence="1">
    <location>
        <begin position="6"/>
        <end position="24"/>
    </location>
</feature>
<dbReference type="EMBL" id="GBEZ01025962">
    <property type="protein sequence ID" value="JAC61187.1"/>
    <property type="molecule type" value="Transcribed_RNA"/>
</dbReference>
<keyword evidence="1" id="KW-1133">Transmembrane helix</keyword>
<accession>A0A061QKN8</accession>
<evidence type="ECO:0000313" key="2">
    <source>
        <dbReference type="EMBL" id="JAC61187.1"/>
    </source>
</evidence>
<proteinExistence type="predicted"/>
<organism evidence="2">
    <name type="scientific">Tetraselmis sp. GSL018</name>
    <dbReference type="NCBI Taxonomy" id="582737"/>
    <lineage>
        <taxon>Eukaryota</taxon>
        <taxon>Viridiplantae</taxon>
        <taxon>Chlorophyta</taxon>
        <taxon>core chlorophytes</taxon>
        <taxon>Chlorodendrophyceae</taxon>
        <taxon>Chlorodendrales</taxon>
        <taxon>Chlorodendraceae</taxon>
        <taxon>Tetraselmis</taxon>
    </lineage>
</organism>
<gene>
    <name evidence="2" type="ORF">TSPGSL018_26920</name>
</gene>
<dbReference type="AlphaFoldDB" id="A0A061QKN8"/>
<evidence type="ECO:0000256" key="1">
    <source>
        <dbReference type="SAM" id="Phobius"/>
    </source>
</evidence>
<sequence>MCTLVVFIHFPCLFIWCSILMAFIEFPNPTKSFLESRVLGRYFKVLFT</sequence>
<reference evidence="2" key="1">
    <citation type="submission" date="2014-05" db="EMBL/GenBank/DDBJ databases">
        <title>The transcriptome of the halophilic microalga Tetraselmis sp. GSL018 isolated from the Great Salt Lake, Utah.</title>
        <authorList>
            <person name="Jinkerson R.E."/>
            <person name="D'Adamo S."/>
            <person name="Posewitz M.C."/>
        </authorList>
    </citation>
    <scope>NUCLEOTIDE SEQUENCE</scope>
    <source>
        <strain evidence="2">GSL018</strain>
    </source>
</reference>
<keyword evidence="1" id="KW-0812">Transmembrane</keyword>
<name>A0A061QKN8_9CHLO</name>
<protein>
    <submittedName>
        <fullName evidence="2">Uncharacterized protein</fullName>
    </submittedName>
</protein>
<keyword evidence="1" id="KW-0472">Membrane</keyword>